<dbReference type="RefSeq" id="WP_254267276.1">
    <property type="nucleotide sequence ID" value="NZ_CP100400.1"/>
</dbReference>
<dbReference type="Pfam" id="PF23951">
    <property type="entry name" value="DUF7282"/>
    <property type="match status" value="1"/>
</dbReference>
<evidence type="ECO:0000313" key="3">
    <source>
        <dbReference type="EMBL" id="MFC4823239.1"/>
    </source>
</evidence>
<evidence type="ECO:0000313" key="4">
    <source>
        <dbReference type="Proteomes" id="UP001595945"/>
    </source>
</evidence>
<feature type="region of interest" description="Disordered" evidence="1">
    <location>
        <begin position="44"/>
        <end position="72"/>
    </location>
</feature>
<dbReference type="Proteomes" id="UP001595945">
    <property type="component" value="Unassembled WGS sequence"/>
</dbReference>
<dbReference type="GeneID" id="73045714"/>
<comment type="caution">
    <text evidence="3">The sequence shown here is derived from an EMBL/GenBank/DDBJ whole genome shotgun (WGS) entry which is preliminary data.</text>
</comment>
<feature type="compositionally biased region" description="Acidic residues" evidence="1">
    <location>
        <begin position="46"/>
        <end position="59"/>
    </location>
</feature>
<evidence type="ECO:0000256" key="1">
    <source>
        <dbReference type="SAM" id="MobiDB-lite"/>
    </source>
</evidence>
<feature type="domain" description="DUF7282" evidence="2">
    <location>
        <begin position="86"/>
        <end position="196"/>
    </location>
</feature>
<dbReference type="AlphaFoldDB" id="A0ABD5PXQ2"/>
<gene>
    <name evidence="3" type="ORF">ACFO9K_03080</name>
</gene>
<reference evidence="3 4" key="1">
    <citation type="journal article" date="2019" name="Int. J. Syst. Evol. Microbiol.">
        <title>The Global Catalogue of Microorganisms (GCM) 10K type strain sequencing project: providing services to taxonomists for standard genome sequencing and annotation.</title>
        <authorList>
            <consortium name="The Broad Institute Genomics Platform"/>
            <consortium name="The Broad Institute Genome Sequencing Center for Infectious Disease"/>
            <person name="Wu L."/>
            <person name="Ma J."/>
        </authorList>
    </citation>
    <scope>NUCLEOTIDE SEQUENCE [LARGE SCALE GENOMIC DNA]</scope>
    <source>
        <strain evidence="3 4">XZYJ18</strain>
    </source>
</reference>
<organism evidence="3 4">
    <name type="scientific">Halorussus aquaticus</name>
    <dbReference type="NCBI Taxonomy" id="2953748"/>
    <lineage>
        <taxon>Archaea</taxon>
        <taxon>Methanobacteriati</taxon>
        <taxon>Methanobacteriota</taxon>
        <taxon>Stenosarchaea group</taxon>
        <taxon>Halobacteria</taxon>
        <taxon>Halobacteriales</taxon>
        <taxon>Haladaptataceae</taxon>
        <taxon>Halorussus</taxon>
    </lineage>
</organism>
<proteinExistence type="predicted"/>
<name>A0ABD5PXQ2_9EURY</name>
<sequence length="225" mass="23356">MTRKIAVLAVVALVVAGTSAALAASGGPSAATDDATLAQETTTVAEDNETAAEDGETTAEQETTTAEGQVGAESARITFLNQSAGFTFTGGEPNQTTVLIERAVVPEGGFVVIHEATNVSGEFATEGQVSVGDVVGNSTYLEPGVHSNVVVELNETVNESKTLVAMAHRDTNDNQQYDFPEADEPYTRGGSPVIDTGYIIVEYDVIDLTFGETTTAAANETTTET</sequence>
<keyword evidence="4" id="KW-1185">Reference proteome</keyword>
<dbReference type="InterPro" id="IPR055706">
    <property type="entry name" value="Slg1/2_DUF7282"/>
</dbReference>
<dbReference type="EMBL" id="JBHSHT010000001">
    <property type="protein sequence ID" value="MFC4823239.1"/>
    <property type="molecule type" value="Genomic_DNA"/>
</dbReference>
<protein>
    <recommendedName>
        <fullName evidence="2">DUF7282 domain-containing protein</fullName>
    </recommendedName>
</protein>
<feature type="compositionally biased region" description="Low complexity" evidence="1">
    <location>
        <begin position="60"/>
        <end position="69"/>
    </location>
</feature>
<evidence type="ECO:0000259" key="2">
    <source>
        <dbReference type="Pfam" id="PF23951"/>
    </source>
</evidence>
<accession>A0ABD5PXQ2</accession>